<reference evidence="2" key="1">
    <citation type="submission" date="2007-11" db="EMBL/GenBank/DDBJ databases">
        <authorList>
            <person name="Fulton L."/>
            <person name="Clifton S."/>
            <person name="Fulton B."/>
            <person name="Xu J."/>
            <person name="Minx P."/>
            <person name="Pepin K.H."/>
            <person name="Johnson M."/>
            <person name="Thiruvilangam P."/>
            <person name="Bhonagiri V."/>
            <person name="Nash W.E."/>
            <person name="Mardis E.R."/>
            <person name="Wilson R.K."/>
        </authorList>
    </citation>
    <scope>NUCLEOTIDE SEQUENCE [LARGE SCALE GENOMIC DNA]</scope>
    <source>
        <strain evidence="2">DSM 17241</strain>
    </source>
</reference>
<keyword evidence="1" id="KW-1133">Transmembrane helix</keyword>
<dbReference type="Proteomes" id="UP000003803">
    <property type="component" value="Unassembled WGS sequence"/>
</dbReference>
<keyword evidence="1" id="KW-0472">Membrane</keyword>
<accession>B0PBC2</accession>
<evidence type="ECO:0000313" key="2">
    <source>
        <dbReference type="EMBL" id="EDS11452.1"/>
    </source>
</evidence>
<comment type="caution">
    <text evidence="2">The sequence shown here is derived from an EMBL/GenBank/DDBJ whole genome shotgun (WGS) entry which is preliminary data.</text>
</comment>
<proteinExistence type="predicted"/>
<dbReference type="HOGENOM" id="CLU_2679591_0_0_9"/>
<organism evidence="2 3">
    <name type="scientific">Anaerotruncus colihominis DSM 17241</name>
    <dbReference type="NCBI Taxonomy" id="445972"/>
    <lineage>
        <taxon>Bacteria</taxon>
        <taxon>Bacillati</taxon>
        <taxon>Bacillota</taxon>
        <taxon>Clostridia</taxon>
        <taxon>Eubacteriales</taxon>
        <taxon>Oscillospiraceae</taxon>
        <taxon>Anaerotruncus</taxon>
    </lineage>
</organism>
<gene>
    <name evidence="2" type="ORF">ANACOL_02073</name>
</gene>
<keyword evidence="1" id="KW-0812">Transmembrane</keyword>
<feature type="transmembrane region" description="Helical" evidence="1">
    <location>
        <begin position="46"/>
        <end position="64"/>
    </location>
</feature>
<protein>
    <submittedName>
        <fullName evidence="2">Uncharacterized protein</fullName>
    </submittedName>
</protein>
<evidence type="ECO:0000256" key="1">
    <source>
        <dbReference type="SAM" id="Phobius"/>
    </source>
</evidence>
<evidence type="ECO:0000313" key="3">
    <source>
        <dbReference type="Proteomes" id="UP000003803"/>
    </source>
</evidence>
<keyword evidence="3" id="KW-1185">Reference proteome</keyword>
<sequence length="74" mass="8449">MRSPFNGGIPSESYLQSAFARRLKGELFTKAAPPYTNRRLSVARKLCFVPCQSLFGYFLCVIITRQSAFVKHKF</sequence>
<reference evidence="2" key="2">
    <citation type="submission" date="2013-09" db="EMBL/GenBank/DDBJ databases">
        <title>Draft genome sequence of Anaerotruncus colihominis(DSM 17241).</title>
        <authorList>
            <person name="Sudarsanam P."/>
            <person name="Ley R."/>
            <person name="Guruge J."/>
            <person name="Turnbaugh P.J."/>
            <person name="Mahowald M."/>
            <person name="Liep D."/>
            <person name="Gordon J."/>
        </authorList>
    </citation>
    <scope>NUCLEOTIDE SEQUENCE</scope>
    <source>
        <strain evidence="2">DSM 17241</strain>
    </source>
</reference>
<dbReference type="EMBL" id="ABGD02000014">
    <property type="protein sequence ID" value="EDS11452.1"/>
    <property type="molecule type" value="Genomic_DNA"/>
</dbReference>
<dbReference type="AlphaFoldDB" id="B0PBC2"/>
<name>B0PBC2_9FIRM</name>